<protein>
    <submittedName>
        <fullName evidence="1">Uncharacterized protein</fullName>
    </submittedName>
</protein>
<name>A0A444W1R7_9FLAO</name>
<accession>A0A444W1R7</accession>
<sequence length="161" mass="18734">MKKIIFIVLILITAFAYFYFKDAKALKIEKKYNIVNEAGEKIPARLYYRNVDVEIGNKIENVYEIVIFFDEKLKMKLNPIVVIPKYKFIGLIEGGESGFIKFGNKVFQLSDESNNFTMLDNPISFDDPPIKKKNFDGKLISFNSFEELKDYGHTIILKKIK</sequence>
<dbReference type="AlphaFoldDB" id="A0A444W1R7"/>
<reference evidence="1 2" key="1">
    <citation type="submission" date="2014-12" db="EMBL/GenBank/DDBJ databases">
        <title>Genome sequence of Flavobacterium anhuiense RCM74.</title>
        <authorList>
            <person name="Kim J.F."/>
            <person name="Song J.Y."/>
            <person name="Kwak M.-J."/>
            <person name="Lee S.-W."/>
        </authorList>
    </citation>
    <scope>NUCLEOTIDE SEQUENCE [LARGE SCALE GENOMIC DNA]</scope>
    <source>
        <strain evidence="1 2">RCM74</strain>
    </source>
</reference>
<dbReference type="Proteomes" id="UP000290433">
    <property type="component" value="Unassembled WGS sequence"/>
</dbReference>
<dbReference type="OrthoDB" id="1450547at2"/>
<evidence type="ECO:0000313" key="1">
    <source>
        <dbReference type="EMBL" id="RYJ39598.1"/>
    </source>
</evidence>
<dbReference type="RefSeq" id="WP_129746307.1">
    <property type="nucleotide sequence ID" value="NZ_JUIV01000003.1"/>
</dbReference>
<gene>
    <name evidence="1" type="ORF">NU08_1267</name>
</gene>
<proteinExistence type="predicted"/>
<comment type="caution">
    <text evidence="1">The sequence shown here is derived from an EMBL/GenBank/DDBJ whole genome shotgun (WGS) entry which is preliminary data.</text>
</comment>
<dbReference type="EMBL" id="JUIV01000003">
    <property type="protein sequence ID" value="RYJ39598.1"/>
    <property type="molecule type" value="Genomic_DNA"/>
</dbReference>
<organism evidence="1 2">
    <name type="scientific">Flavobacterium anhuiense</name>
    <dbReference type="NCBI Taxonomy" id="459526"/>
    <lineage>
        <taxon>Bacteria</taxon>
        <taxon>Pseudomonadati</taxon>
        <taxon>Bacteroidota</taxon>
        <taxon>Flavobacteriia</taxon>
        <taxon>Flavobacteriales</taxon>
        <taxon>Flavobacteriaceae</taxon>
        <taxon>Flavobacterium</taxon>
    </lineage>
</organism>
<evidence type="ECO:0000313" key="2">
    <source>
        <dbReference type="Proteomes" id="UP000290433"/>
    </source>
</evidence>